<organism evidence="1 2">
    <name type="scientific">Coniosporium tulheliwenetii</name>
    <dbReference type="NCBI Taxonomy" id="3383036"/>
    <lineage>
        <taxon>Eukaryota</taxon>
        <taxon>Fungi</taxon>
        <taxon>Dikarya</taxon>
        <taxon>Ascomycota</taxon>
        <taxon>Pezizomycotina</taxon>
        <taxon>Dothideomycetes</taxon>
        <taxon>Dothideomycetes incertae sedis</taxon>
        <taxon>Coniosporium</taxon>
    </lineage>
</organism>
<proteinExistence type="predicted"/>
<evidence type="ECO:0000313" key="2">
    <source>
        <dbReference type="Proteomes" id="UP001172680"/>
    </source>
</evidence>
<dbReference type="EMBL" id="JAPDRP010000004">
    <property type="protein sequence ID" value="KAJ9647999.1"/>
    <property type="molecule type" value="Genomic_DNA"/>
</dbReference>
<gene>
    <name evidence="1" type="ORF">H2199_001776</name>
</gene>
<evidence type="ECO:0000313" key="1">
    <source>
        <dbReference type="EMBL" id="KAJ9647999.1"/>
    </source>
</evidence>
<protein>
    <submittedName>
        <fullName evidence="1">Uncharacterized protein</fullName>
    </submittedName>
</protein>
<keyword evidence="2" id="KW-1185">Reference proteome</keyword>
<sequence length="338" mass="38680">MPMDSQPDTAAAAAENTHNHLVMDADSNGDNPMDPFMGLMGNDSTPARDQWLAPMDQGSITERPSSPADEETVTAYQKMACFCEHIEPWHLYDPQTPLHYIIARIKGFTTDVATRNATPFLHRYLYRDHAPQCILSCFTANVLYANRTEANTAMVMRVLHSSVRELVDTEAGRVVATPAEKLARAQTLFLYQIIRLFDGDVILRAQGEKDMPLLQTWLGDLCRMRGHLGELAEFENGVVRKQPLKIEWEDSGCTDDLGPWTYIHRWTLSRHLWEANSSFMFDRMWKEKPHYIINNYSFEKFLDHGRGEDVDEFAEILLSVYMGVDETKEFIPGNEAER</sequence>
<comment type="caution">
    <text evidence="1">The sequence shown here is derived from an EMBL/GenBank/DDBJ whole genome shotgun (WGS) entry which is preliminary data.</text>
</comment>
<dbReference type="Proteomes" id="UP001172680">
    <property type="component" value="Unassembled WGS sequence"/>
</dbReference>
<accession>A0ACC2ZKW5</accession>
<name>A0ACC2ZKW5_9PEZI</name>
<reference evidence="1" key="1">
    <citation type="submission" date="2022-10" db="EMBL/GenBank/DDBJ databases">
        <title>Culturing micro-colonial fungi from biological soil crusts in the Mojave desert and describing Neophaeococcomyces mojavensis, and introducing the new genera and species Taxawa tesnikishii.</title>
        <authorList>
            <person name="Kurbessoian T."/>
            <person name="Stajich J.E."/>
        </authorList>
    </citation>
    <scope>NUCLEOTIDE SEQUENCE</scope>
    <source>
        <strain evidence="1">JES_115</strain>
    </source>
</reference>